<accession>A0A077B0U1</accession>
<dbReference type="HOGENOM" id="CLU_2823111_0_0_5"/>
<evidence type="ECO:0000313" key="1">
    <source>
        <dbReference type="EMBL" id="AIK96550.1"/>
    </source>
</evidence>
<reference evidence="1 2" key="1">
    <citation type="submission" date="2014-07" db="EMBL/GenBank/DDBJ databases">
        <title>Comparative genomic insights into amoeba endosymbionts belonging to the families of Holosporaceae and Candidatus Midichloriaceae within Rickettsiales.</title>
        <authorList>
            <person name="Wang Z."/>
            <person name="Wu M."/>
        </authorList>
    </citation>
    <scope>NUCLEOTIDE SEQUENCE [LARGE SCALE GENOMIC DNA]</scope>
    <source>
        <strain evidence="1">PRA3</strain>
    </source>
</reference>
<dbReference type="Gene3D" id="2.30.30.940">
    <property type="match status" value="1"/>
</dbReference>
<keyword evidence="2" id="KW-1185">Reference proteome</keyword>
<dbReference type="KEGG" id="paca:ID47_07080"/>
<dbReference type="EMBL" id="CP008941">
    <property type="protein sequence ID" value="AIK96550.1"/>
    <property type="molecule type" value="Genomic_DNA"/>
</dbReference>
<gene>
    <name evidence="1" type="ORF">ID47_07080</name>
</gene>
<dbReference type="AlphaFoldDB" id="A0A077B0U1"/>
<dbReference type="Proteomes" id="UP000028926">
    <property type="component" value="Chromosome"/>
</dbReference>
<sequence>MQIENNYDKEIYNGDVGFIQSINYKKREIGIKGEEKEVTYDFKELYEIGLSMLKLLKKSTHTINRV</sequence>
<proteinExistence type="predicted"/>
<dbReference type="eggNOG" id="COG0507">
    <property type="taxonomic scope" value="Bacteria"/>
</dbReference>
<dbReference type="STRING" id="91604.ID47_07080"/>
<organism evidence="1 2">
    <name type="scientific">Candidatus Odyssella acanthamoebae</name>
    <dbReference type="NCBI Taxonomy" id="91604"/>
    <lineage>
        <taxon>Bacteria</taxon>
        <taxon>Pseudomonadati</taxon>
        <taxon>Pseudomonadota</taxon>
        <taxon>Alphaproteobacteria</taxon>
        <taxon>Holosporales</taxon>
        <taxon>Candidatus Paracaedibacteraceae</taxon>
        <taxon>Candidatus Odyssella</taxon>
    </lineage>
</organism>
<name>A0A077B0U1_9PROT</name>
<evidence type="ECO:0000313" key="2">
    <source>
        <dbReference type="Proteomes" id="UP000028926"/>
    </source>
</evidence>
<protein>
    <submittedName>
        <fullName evidence="1">Uncharacterized protein</fullName>
    </submittedName>
</protein>